<dbReference type="InterPro" id="IPR023228">
    <property type="entry name" value="SAM_OH_AdoTrfase_N_sf"/>
</dbReference>
<comment type="similarity">
    <text evidence="2">Belongs to the SAM hydrolase / SAM-dependent halogenase family.</text>
</comment>
<dbReference type="Gene3D" id="3.40.50.10790">
    <property type="entry name" value="S-adenosyl-l-methionine hydroxide adenosyltransferase, N-terminal"/>
    <property type="match status" value="1"/>
</dbReference>
<evidence type="ECO:0000313" key="6">
    <source>
        <dbReference type="Proteomes" id="UP001595906"/>
    </source>
</evidence>
<organism evidence="5 6">
    <name type="scientific">Parasediminibacterium paludis</name>
    <dbReference type="NCBI Taxonomy" id="908966"/>
    <lineage>
        <taxon>Bacteria</taxon>
        <taxon>Pseudomonadati</taxon>
        <taxon>Bacteroidota</taxon>
        <taxon>Chitinophagia</taxon>
        <taxon>Chitinophagales</taxon>
        <taxon>Chitinophagaceae</taxon>
        <taxon>Parasediminibacterium</taxon>
    </lineage>
</organism>
<sequence>MPIVTLTTDIGQQDFVVGAIKGQLLSQYAGFNIVDITHYLPKDNYPQAAYICANAFKHFPDNTCHVVILDFFENALQYLLVAKHHNQYIICPDNGIITMITGNKPEEIVAIPISGYYSLLSVTAIVAKAIAALLHTNNLSEVGYPVQQLIEKYPLRATIGPDWMEGQILFIDNFENVIINITKQEFEEQRRDRNFKIVFKRNEVIDKISNNYSSVVEGEKLAWFNSAGYLEIAINSGNLAGLFGLQGFNQKMQQQGAAVQNKWFYQTVRIFFE</sequence>
<dbReference type="PANTHER" id="PTHR35092">
    <property type="entry name" value="CHLORINASE MJ1651"/>
    <property type="match status" value="1"/>
</dbReference>
<keyword evidence="6" id="KW-1185">Reference proteome</keyword>
<dbReference type="RefSeq" id="WP_379014726.1">
    <property type="nucleotide sequence ID" value="NZ_JBHSDC010000027.1"/>
</dbReference>
<evidence type="ECO:0000256" key="2">
    <source>
        <dbReference type="ARBA" id="ARBA00024035"/>
    </source>
</evidence>
<evidence type="ECO:0000313" key="5">
    <source>
        <dbReference type="EMBL" id="MFC4232749.1"/>
    </source>
</evidence>
<dbReference type="SUPFAM" id="SSF101852">
    <property type="entry name" value="Bacterial fluorinating enzyme, C-terminal domain"/>
    <property type="match status" value="1"/>
</dbReference>
<dbReference type="Pfam" id="PF20257">
    <property type="entry name" value="SAM_HAT_C"/>
    <property type="match status" value="1"/>
</dbReference>
<evidence type="ECO:0000256" key="1">
    <source>
        <dbReference type="ARBA" id="ARBA00022691"/>
    </source>
</evidence>
<dbReference type="Proteomes" id="UP001595906">
    <property type="component" value="Unassembled WGS sequence"/>
</dbReference>
<proteinExistence type="inferred from homology"/>
<dbReference type="Pfam" id="PF01887">
    <property type="entry name" value="SAM_HAT_N"/>
    <property type="match status" value="1"/>
</dbReference>
<keyword evidence="1" id="KW-0949">S-adenosyl-L-methionine</keyword>
<dbReference type="InterPro" id="IPR023227">
    <property type="entry name" value="SAM_OH_AdoTrfase_C_sf"/>
</dbReference>
<dbReference type="EMBL" id="JBHSDC010000027">
    <property type="protein sequence ID" value="MFC4232749.1"/>
    <property type="molecule type" value="Genomic_DNA"/>
</dbReference>
<evidence type="ECO:0000259" key="4">
    <source>
        <dbReference type="Pfam" id="PF20257"/>
    </source>
</evidence>
<accession>A0ABV8PXC6</accession>
<feature type="domain" description="S-adenosyl-l-methionine hydroxide adenosyltransferase N-terminal" evidence="3">
    <location>
        <begin position="4"/>
        <end position="143"/>
    </location>
</feature>
<dbReference type="PANTHER" id="PTHR35092:SF1">
    <property type="entry name" value="CHLORINASE MJ1651"/>
    <property type="match status" value="1"/>
</dbReference>
<gene>
    <name evidence="5" type="ORF">ACFOW1_12670</name>
</gene>
<dbReference type="InterPro" id="IPR002747">
    <property type="entry name" value="SAM_OH_AdoTrfase"/>
</dbReference>
<feature type="domain" description="S-adenosyl-l-methionine hydroxide adenosyltransferase C-terminal" evidence="4">
    <location>
        <begin position="166"/>
        <end position="246"/>
    </location>
</feature>
<name>A0ABV8PXC6_9BACT</name>
<comment type="caution">
    <text evidence="5">The sequence shown here is derived from an EMBL/GenBank/DDBJ whole genome shotgun (WGS) entry which is preliminary data.</text>
</comment>
<reference evidence="6" key="1">
    <citation type="journal article" date="2019" name="Int. J. Syst. Evol. Microbiol.">
        <title>The Global Catalogue of Microorganisms (GCM) 10K type strain sequencing project: providing services to taxonomists for standard genome sequencing and annotation.</title>
        <authorList>
            <consortium name="The Broad Institute Genomics Platform"/>
            <consortium name="The Broad Institute Genome Sequencing Center for Infectious Disease"/>
            <person name="Wu L."/>
            <person name="Ma J."/>
        </authorList>
    </citation>
    <scope>NUCLEOTIDE SEQUENCE [LARGE SCALE GENOMIC DNA]</scope>
    <source>
        <strain evidence="6">CECT 8010</strain>
    </source>
</reference>
<dbReference type="InterPro" id="IPR046469">
    <property type="entry name" value="SAM_HAT_N"/>
</dbReference>
<evidence type="ECO:0000259" key="3">
    <source>
        <dbReference type="Pfam" id="PF01887"/>
    </source>
</evidence>
<dbReference type="Gene3D" id="2.40.30.90">
    <property type="entry name" value="Bacterial fluorinating enzyme like"/>
    <property type="match status" value="1"/>
</dbReference>
<dbReference type="PIRSF" id="PIRSF006779">
    <property type="entry name" value="UCP006779"/>
    <property type="match status" value="1"/>
</dbReference>
<dbReference type="SUPFAM" id="SSF102522">
    <property type="entry name" value="Bacterial fluorinating enzyme, N-terminal domain"/>
    <property type="match status" value="1"/>
</dbReference>
<dbReference type="InterPro" id="IPR046470">
    <property type="entry name" value="SAM_HAT_C"/>
</dbReference>
<protein>
    <submittedName>
        <fullName evidence="5">S-adenosyl-l-methionine hydroxide adenosyltransferase family protein</fullName>
    </submittedName>
</protein>